<keyword evidence="2" id="KW-1185">Reference proteome</keyword>
<proteinExistence type="predicted"/>
<accession>A0A517Q175</accession>
<protein>
    <submittedName>
        <fullName evidence="1">Uncharacterized protein</fullName>
    </submittedName>
</protein>
<accession>A0A518A0V6</accession>
<dbReference type="Proteomes" id="UP000315647">
    <property type="component" value="Chromosome"/>
</dbReference>
<name>A0A517Q175_9PLAN</name>
<gene>
    <name evidence="1" type="ORF">Enr10x_06910</name>
</gene>
<dbReference type="AlphaFoldDB" id="A0A517Q175"/>
<evidence type="ECO:0000313" key="1">
    <source>
        <dbReference type="EMBL" id="QDT25395.1"/>
    </source>
</evidence>
<dbReference type="EMBL" id="CP037421">
    <property type="protein sequence ID" value="QDT25395.1"/>
    <property type="molecule type" value="Genomic_DNA"/>
</dbReference>
<reference evidence="1 2" key="1">
    <citation type="submission" date="2019-03" db="EMBL/GenBank/DDBJ databases">
        <title>Deep-cultivation of Planctomycetes and their phenomic and genomic characterization uncovers novel biology.</title>
        <authorList>
            <person name="Wiegand S."/>
            <person name="Jogler M."/>
            <person name="Boedeker C."/>
            <person name="Pinto D."/>
            <person name="Vollmers J."/>
            <person name="Rivas-Marin E."/>
            <person name="Kohn T."/>
            <person name="Peeters S.H."/>
            <person name="Heuer A."/>
            <person name="Rast P."/>
            <person name="Oberbeckmann S."/>
            <person name="Bunk B."/>
            <person name="Jeske O."/>
            <person name="Meyerdierks A."/>
            <person name="Storesund J.E."/>
            <person name="Kallscheuer N."/>
            <person name="Luecker S."/>
            <person name="Lage O.M."/>
            <person name="Pohl T."/>
            <person name="Merkel B.J."/>
            <person name="Hornburger P."/>
            <person name="Mueller R.-W."/>
            <person name="Bruemmer F."/>
            <person name="Labrenz M."/>
            <person name="Spormann A.M."/>
            <person name="Op den Camp H."/>
            <person name="Overmann J."/>
            <person name="Amann R."/>
            <person name="Jetten M.S.M."/>
            <person name="Mascher T."/>
            <person name="Medema M.H."/>
            <person name="Devos D.P."/>
            <person name="Kaster A.-K."/>
            <person name="Ovreas L."/>
            <person name="Rohde M."/>
            <person name="Galperin M.Y."/>
            <person name="Jogler C."/>
        </authorList>
    </citation>
    <scope>NUCLEOTIDE SEQUENCE [LARGE SCALE GENOMIC DNA]</scope>
    <source>
        <strain evidence="1 2">Enr10</strain>
    </source>
</reference>
<organism evidence="1 2">
    <name type="scientific">Gimesia panareensis</name>
    <dbReference type="NCBI Taxonomy" id="2527978"/>
    <lineage>
        <taxon>Bacteria</taxon>
        <taxon>Pseudomonadati</taxon>
        <taxon>Planctomycetota</taxon>
        <taxon>Planctomycetia</taxon>
        <taxon>Planctomycetales</taxon>
        <taxon>Planctomycetaceae</taxon>
        <taxon>Gimesia</taxon>
    </lineage>
</organism>
<evidence type="ECO:0000313" key="2">
    <source>
        <dbReference type="Proteomes" id="UP000315647"/>
    </source>
</evidence>
<sequence length="103" mass="12040">MFAITLSDQIRSEQWEHSLFSMYWLTETFLVNHKFSGQEFAFQWGPVESYSVEFLKQTVPSGSVFRLIQGRESYRIASDPTIEVFEKLLNSANLQKISYFDSP</sequence>